<proteinExistence type="predicted"/>
<keyword evidence="3" id="KW-1185">Reference proteome</keyword>
<name>A0A8J3B9H4_9ACTN</name>
<protein>
    <submittedName>
        <fullName evidence="2">Oxidoreductase</fullName>
    </submittedName>
</protein>
<sequence>MPQIGSTVEVNPARGIVPDQWRGGVRQSALVLGAAQIGGYAGADAPVGPTEALLRTAAELGITHIDTARAYGASERRLGAALPALPPRTFEVMTKVVPLPPGTSAADAAAAVDASVARSLAELGVDRATVLLPRAEDALAADGAAWERLRYLRDRGVASRIGVTIRQPDELPAVLRLPGLEHVQLPCNILDQRWLAPALTGALLDRPELVVTVRSVFLQGLLAAGRAVRWPRLADAERDRVVSTLDGLAAELGRSGRDELCLAYVRALPWVTSVVIGAESADQLRQHAGLVAGAPLTTGERARVQSAVPAVPAELLDPCRWRG</sequence>
<dbReference type="CDD" id="cd19097">
    <property type="entry name" value="AKR_unchar"/>
    <property type="match status" value="1"/>
</dbReference>
<dbReference type="PANTHER" id="PTHR42686:SF1">
    <property type="entry name" value="GH17980P-RELATED"/>
    <property type="match status" value="1"/>
</dbReference>
<dbReference type="InterPro" id="IPR036812">
    <property type="entry name" value="NAD(P)_OxRdtase_dom_sf"/>
</dbReference>
<dbReference type="EMBL" id="BMQB01000003">
    <property type="protein sequence ID" value="GGJ89627.1"/>
    <property type="molecule type" value="Genomic_DNA"/>
</dbReference>
<evidence type="ECO:0000259" key="1">
    <source>
        <dbReference type="Pfam" id="PF00248"/>
    </source>
</evidence>
<dbReference type="InterPro" id="IPR020471">
    <property type="entry name" value="AKR"/>
</dbReference>
<dbReference type="InterPro" id="IPR023210">
    <property type="entry name" value="NADP_OxRdtase_dom"/>
</dbReference>
<evidence type="ECO:0000313" key="2">
    <source>
        <dbReference type="EMBL" id="GGJ89627.1"/>
    </source>
</evidence>
<dbReference type="AlphaFoldDB" id="A0A8J3B9H4"/>
<reference evidence="2" key="2">
    <citation type="submission" date="2020-09" db="EMBL/GenBank/DDBJ databases">
        <authorList>
            <person name="Sun Q."/>
            <person name="Ohkuma M."/>
        </authorList>
    </citation>
    <scope>NUCLEOTIDE SEQUENCE</scope>
    <source>
        <strain evidence="2">JCM 3090</strain>
    </source>
</reference>
<dbReference type="Gene3D" id="3.20.20.100">
    <property type="entry name" value="NADP-dependent oxidoreductase domain"/>
    <property type="match status" value="1"/>
</dbReference>
<dbReference type="PANTHER" id="PTHR42686">
    <property type="entry name" value="GH17980P-RELATED"/>
    <property type="match status" value="1"/>
</dbReference>
<dbReference type="GO" id="GO:0005829">
    <property type="term" value="C:cytosol"/>
    <property type="evidence" value="ECO:0007669"/>
    <property type="project" value="TreeGrafter"/>
</dbReference>
<dbReference type="Pfam" id="PF00248">
    <property type="entry name" value="Aldo_ket_red"/>
    <property type="match status" value="1"/>
</dbReference>
<reference evidence="2" key="1">
    <citation type="journal article" date="2014" name="Int. J. Syst. Evol. Microbiol.">
        <title>Complete genome sequence of Corynebacterium casei LMG S-19264T (=DSM 44701T), isolated from a smear-ripened cheese.</title>
        <authorList>
            <consortium name="US DOE Joint Genome Institute (JGI-PGF)"/>
            <person name="Walter F."/>
            <person name="Albersmeier A."/>
            <person name="Kalinowski J."/>
            <person name="Ruckert C."/>
        </authorList>
    </citation>
    <scope>NUCLEOTIDE SEQUENCE</scope>
    <source>
        <strain evidence="2">JCM 3090</strain>
    </source>
</reference>
<evidence type="ECO:0000313" key="3">
    <source>
        <dbReference type="Proteomes" id="UP000649739"/>
    </source>
</evidence>
<dbReference type="GO" id="GO:0016491">
    <property type="term" value="F:oxidoreductase activity"/>
    <property type="evidence" value="ECO:0007669"/>
    <property type="project" value="InterPro"/>
</dbReference>
<accession>A0A8J3B9H4</accession>
<gene>
    <name evidence="2" type="ORF">GCM10010123_19170</name>
</gene>
<organism evidence="2 3">
    <name type="scientific">Pilimelia anulata</name>
    <dbReference type="NCBI Taxonomy" id="53371"/>
    <lineage>
        <taxon>Bacteria</taxon>
        <taxon>Bacillati</taxon>
        <taxon>Actinomycetota</taxon>
        <taxon>Actinomycetes</taxon>
        <taxon>Micromonosporales</taxon>
        <taxon>Micromonosporaceae</taxon>
        <taxon>Pilimelia</taxon>
    </lineage>
</organism>
<dbReference type="RefSeq" id="WP_189169711.1">
    <property type="nucleotide sequence ID" value="NZ_BMQB01000003.1"/>
</dbReference>
<comment type="caution">
    <text evidence="2">The sequence shown here is derived from an EMBL/GenBank/DDBJ whole genome shotgun (WGS) entry which is preliminary data.</text>
</comment>
<dbReference type="SUPFAM" id="SSF51430">
    <property type="entry name" value="NAD(P)-linked oxidoreductase"/>
    <property type="match status" value="1"/>
</dbReference>
<feature type="domain" description="NADP-dependent oxidoreductase" evidence="1">
    <location>
        <begin position="30"/>
        <end position="307"/>
    </location>
</feature>
<dbReference type="Proteomes" id="UP000649739">
    <property type="component" value="Unassembled WGS sequence"/>
</dbReference>